<proteinExistence type="predicted"/>
<accession>A0A371PA37</accession>
<gene>
    <name evidence="1" type="ORF">DX116_01690</name>
</gene>
<protein>
    <recommendedName>
        <fullName evidence="3">DUF4878 domain-containing protein</fullName>
    </recommendedName>
</protein>
<evidence type="ECO:0000313" key="2">
    <source>
        <dbReference type="Proteomes" id="UP000265581"/>
    </source>
</evidence>
<organism evidence="1 2">
    <name type="scientific">Aeromicrobium endophyticum</name>
    <dbReference type="NCBI Taxonomy" id="2292704"/>
    <lineage>
        <taxon>Bacteria</taxon>
        <taxon>Bacillati</taxon>
        <taxon>Actinomycetota</taxon>
        <taxon>Actinomycetes</taxon>
        <taxon>Propionibacteriales</taxon>
        <taxon>Nocardioidaceae</taxon>
        <taxon>Aeromicrobium</taxon>
    </lineage>
</organism>
<keyword evidence="2" id="KW-1185">Reference proteome</keyword>
<reference evidence="1 2" key="1">
    <citation type="submission" date="2018-08" db="EMBL/GenBank/DDBJ databases">
        <title>Aeromicrobium sp. M2KJ-4, whole genome shotgun sequence.</title>
        <authorList>
            <person name="Tuo L."/>
        </authorList>
    </citation>
    <scope>NUCLEOTIDE SEQUENCE [LARGE SCALE GENOMIC DNA]</scope>
    <source>
        <strain evidence="1 2">M2KJ-4</strain>
    </source>
</reference>
<dbReference type="AlphaFoldDB" id="A0A371PA37"/>
<evidence type="ECO:0000313" key="1">
    <source>
        <dbReference type="EMBL" id="REK72376.1"/>
    </source>
</evidence>
<name>A0A371PA37_9ACTN</name>
<dbReference type="OrthoDB" id="3748788at2"/>
<evidence type="ECO:0008006" key="3">
    <source>
        <dbReference type="Google" id="ProtNLM"/>
    </source>
</evidence>
<comment type="caution">
    <text evidence="1">The sequence shown here is derived from an EMBL/GenBank/DDBJ whole genome shotgun (WGS) entry which is preliminary data.</text>
</comment>
<dbReference type="EMBL" id="QUBR01000001">
    <property type="protein sequence ID" value="REK72376.1"/>
    <property type="molecule type" value="Genomic_DNA"/>
</dbReference>
<sequence length="128" mass="12985">MGETDVMRLLVASAALLLVAACGSGGGAGSGSPEGAVSDLMAALEKGSCTDVKSVVVTPDDIDCEMIGTLKGDYAADGVDLDAIELSADEPVDGSATVTVDLGTDEDDQTWQVQQVDGSWKVLFDSEA</sequence>
<dbReference type="Proteomes" id="UP000265581">
    <property type="component" value="Unassembled WGS sequence"/>
</dbReference>